<dbReference type="Proteomes" id="UP000078561">
    <property type="component" value="Unassembled WGS sequence"/>
</dbReference>
<sequence>MNTTTITSSSLLDDSDDNDEHGTTMEQINPPPCYRRYELLTEFMNLQNGSHCPLGIYLMPCAGTLNVWYGVLFLHQGLYSSGVFKFRIVIPDKYPSAAPSVTFLTDVFHPLIDSQGNLTLTPGFPVWRAHQDYLIHLLRYIKNIFKRSLLSSLSDPVCLDKEAYRLYRQDGNVFRKMAQQCAQLSITEFYLFDHFPNNNLIRFTPMNELVFGKLYSNHSHTTSDSLSLLQ</sequence>
<feature type="region of interest" description="Disordered" evidence="1">
    <location>
        <begin position="1"/>
        <end position="29"/>
    </location>
</feature>
<name>A0A168KKU8_ABSGL</name>
<dbReference type="InParanoid" id="A0A168KKU8"/>
<dbReference type="OMA" id="MEQINPP"/>
<feature type="compositionally biased region" description="Low complexity" evidence="1">
    <location>
        <begin position="1"/>
        <end position="12"/>
    </location>
</feature>
<proteinExistence type="predicted"/>
<dbReference type="CDD" id="cd23814">
    <property type="entry name" value="UEV_AKTIP"/>
    <property type="match status" value="1"/>
</dbReference>
<feature type="domain" description="UBC core" evidence="2">
    <location>
        <begin position="34"/>
        <end position="187"/>
    </location>
</feature>
<dbReference type="PANTHER" id="PTHR24068">
    <property type="entry name" value="UBIQUITIN-CONJUGATING ENZYME E2"/>
    <property type="match status" value="1"/>
</dbReference>
<dbReference type="SUPFAM" id="SSF54495">
    <property type="entry name" value="UBC-like"/>
    <property type="match status" value="1"/>
</dbReference>
<evidence type="ECO:0000256" key="1">
    <source>
        <dbReference type="SAM" id="MobiDB-lite"/>
    </source>
</evidence>
<dbReference type="EMBL" id="LT550042">
    <property type="protein sequence ID" value="SAL94866.1"/>
    <property type="molecule type" value="Genomic_DNA"/>
</dbReference>
<dbReference type="InterPro" id="IPR000608">
    <property type="entry name" value="UBC"/>
</dbReference>
<evidence type="ECO:0000313" key="3">
    <source>
        <dbReference type="EMBL" id="SAL94866.1"/>
    </source>
</evidence>
<keyword evidence="4" id="KW-1185">Reference proteome</keyword>
<dbReference type="Gene3D" id="3.10.110.10">
    <property type="entry name" value="Ubiquitin Conjugating Enzyme"/>
    <property type="match status" value="1"/>
</dbReference>
<accession>A0A168KKU8</accession>
<evidence type="ECO:0000259" key="2">
    <source>
        <dbReference type="PROSITE" id="PS50127"/>
    </source>
</evidence>
<organism evidence="3">
    <name type="scientific">Absidia glauca</name>
    <name type="common">Pin mould</name>
    <dbReference type="NCBI Taxonomy" id="4829"/>
    <lineage>
        <taxon>Eukaryota</taxon>
        <taxon>Fungi</taxon>
        <taxon>Fungi incertae sedis</taxon>
        <taxon>Mucoromycota</taxon>
        <taxon>Mucoromycotina</taxon>
        <taxon>Mucoromycetes</taxon>
        <taxon>Mucorales</taxon>
        <taxon>Cunninghamellaceae</taxon>
        <taxon>Absidia</taxon>
    </lineage>
</organism>
<gene>
    <name evidence="3" type="primary">ABSGL_00158.1 scaffold 349</name>
</gene>
<dbReference type="InterPro" id="IPR016135">
    <property type="entry name" value="UBQ-conjugating_enzyme/RWD"/>
</dbReference>
<dbReference type="AlphaFoldDB" id="A0A168KKU8"/>
<dbReference type="SMART" id="SM00212">
    <property type="entry name" value="UBCc"/>
    <property type="match status" value="1"/>
</dbReference>
<dbReference type="OrthoDB" id="5596422at2759"/>
<evidence type="ECO:0000313" key="4">
    <source>
        <dbReference type="Proteomes" id="UP000078561"/>
    </source>
</evidence>
<protein>
    <recommendedName>
        <fullName evidence="2">UBC core domain-containing protein</fullName>
    </recommendedName>
</protein>
<dbReference type="Pfam" id="PF00179">
    <property type="entry name" value="UQ_con"/>
    <property type="match status" value="1"/>
</dbReference>
<dbReference type="STRING" id="4829.A0A168KKU8"/>
<dbReference type="PROSITE" id="PS50127">
    <property type="entry name" value="UBC_2"/>
    <property type="match status" value="1"/>
</dbReference>
<reference evidence="3" key="1">
    <citation type="submission" date="2016-04" db="EMBL/GenBank/DDBJ databases">
        <authorList>
            <person name="Evans L.H."/>
            <person name="Alamgir A."/>
            <person name="Owens N."/>
            <person name="Weber N.D."/>
            <person name="Virtaneva K."/>
            <person name="Barbian K."/>
            <person name="Babar A."/>
            <person name="Rosenke K."/>
        </authorList>
    </citation>
    <scope>NUCLEOTIDE SEQUENCE [LARGE SCALE GENOMIC DNA]</scope>
    <source>
        <strain evidence="3">CBS 101.48</strain>
    </source>
</reference>